<dbReference type="Gramene" id="scaffold_800927.1">
    <property type="protein sequence ID" value="scaffold_800927.1"/>
    <property type="gene ID" value="scaffold_800927.1"/>
</dbReference>
<dbReference type="PANTHER" id="PTHR28234:SF1">
    <property type="entry name" value="NUCLEAR CONTROL OF ATPASE PROTEIN 2"/>
    <property type="match status" value="1"/>
</dbReference>
<dbReference type="Proteomes" id="UP000008694">
    <property type="component" value="Unassembled WGS sequence"/>
</dbReference>
<organism evidence="8">
    <name type="scientific">Arabidopsis lyrata subsp. lyrata</name>
    <name type="common">Lyre-leaved rock-cress</name>
    <dbReference type="NCBI Taxonomy" id="81972"/>
    <lineage>
        <taxon>Eukaryota</taxon>
        <taxon>Viridiplantae</taxon>
        <taxon>Streptophyta</taxon>
        <taxon>Embryophyta</taxon>
        <taxon>Tracheophyta</taxon>
        <taxon>Spermatophyta</taxon>
        <taxon>Magnoliopsida</taxon>
        <taxon>eudicotyledons</taxon>
        <taxon>Gunneridae</taxon>
        <taxon>Pentapetalae</taxon>
        <taxon>rosids</taxon>
        <taxon>malvids</taxon>
        <taxon>Brassicales</taxon>
        <taxon>Brassicaceae</taxon>
        <taxon>Camelineae</taxon>
        <taxon>Arabidopsis</taxon>
    </lineage>
</organism>
<reference evidence="7" key="1">
    <citation type="submission" date="2009-11" db="EMBL/GenBank/DDBJ databases">
        <authorList>
            <consortium name="US DOE Joint Genome Institute (JGI-PGF)"/>
            <person name="Ottilar R."/>
            <person name="Schmutz J."/>
            <person name="Salamov A."/>
            <person name="Cheng J.F."/>
            <person name="Lucas S."/>
            <person name="Pitluck S."/>
            <person name="Gundlach H."/>
            <person name="Guo Y."/>
            <person name="Haberer G."/>
            <person name="Nasrallah J."/>
            <person name="Mayer K.F.X."/>
            <person name="van de Peer Y."/>
            <person name="Weigel D."/>
            <person name="Grigoriev I.V."/>
        </authorList>
    </citation>
    <scope>NUCLEOTIDE SEQUENCE</scope>
</reference>
<evidence type="ECO:0000313" key="8">
    <source>
        <dbReference type="Proteomes" id="UP000008694"/>
    </source>
</evidence>
<dbReference type="STRING" id="81972.D7MST2"/>
<dbReference type="AlphaFoldDB" id="D7MST2"/>
<dbReference type="Pfam" id="PF08637">
    <property type="entry name" value="NCA2"/>
    <property type="match status" value="1"/>
</dbReference>
<dbReference type="EMBL" id="GL348720">
    <property type="protein sequence ID" value="EFH40048.1"/>
    <property type="molecule type" value="Genomic_DNA"/>
</dbReference>
<gene>
    <name evidence="7" type="ORF">ARALYDRAFT_917527</name>
    <name evidence="6" type="ORF">ARALYDRAFT_920535</name>
</gene>
<keyword evidence="3" id="KW-1133">Transmembrane helix</keyword>
<keyword evidence="2" id="KW-0812">Transmembrane</keyword>
<dbReference type="PANTHER" id="PTHR28234">
    <property type="entry name" value="NUCLEAR CONTROL OF ATPASE PROTEIN 2"/>
    <property type="match status" value="1"/>
</dbReference>
<evidence type="ECO:0000256" key="4">
    <source>
        <dbReference type="ARBA" id="ARBA00023128"/>
    </source>
</evidence>
<evidence type="ECO:0000313" key="6">
    <source>
        <dbReference type="EMBL" id="EFH38820.1"/>
    </source>
</evidence>
<dbReference type="Gramene" id="scaffold_34000002.1">
    <property type="protein sequence ID" value="scaffold_34000002.1"/>
    <property type="gene ID" value="scaffold_34000002.1"/>
</dbReference>
<reference evidence="8" key="3">
    <citation type="journal article" date="2011" name="Nat. Genet.">
        <title>The Arabidopsis lyrata genome sequence and the basis of rapid genome size change.</title>
        <authorList>
            <person name="Hu T.T."/>
            <person name="Pattyn P."/>
            <person name="Bakker E.G."/>
            <person name="Cao J."/>
            <person name="Cheng J.-F."/>
            <person name="Clark R.M."/>
            <person name="Fahlgren N."/>
            <person name="Fawcett J.A."/>
            <person name="Grimwood J."/>
            <person name="Gundlach H."/>
            <person name="Haberer G."/>
            <person name="Hollister J.D."/>
            <person name="Ossowski S."/>
            <person name="Ottilar R.P."/>
            <person name="Salamov A.A."/>
            <person name="Schneeberger K."/>
            <person name="Spannagl M."/>
            <person name="Wang X."/>
            <person name="Yang L."/>
            <person name="Nasrallah M.E."/>
            <person name="Bergelson J."/>
            <person name="Carrington J.C."/>
            <person name="Gaut B.S."/>
            <person name="Schmutz J."/>
            <person name="Mayer K.F.X."/>
            <person name="Van de Peer Y."/>
            <person name="Grigoriev I.V."/>
            <person name="Nordborg M."/>
            <person name="Weigel D."/>
            <person name="Guo Y.-L."/>
        </authorList>
    </citation>
    <scope>NUCLEOTIDE SEQUENCE [LARGE SCALE GENOMIC DNA]</scope>
    <source>
        <strain evidence="8">cv. MN47</strain>
    </source>
</reference>
<keyword evidence="8" id="KW-1185">Reference proteome</keyword>
<protein>
    <submittedName>
        <fullName evidence="7">Uncharacterized protein</fullName>
    </submittedName>
</protein>
<evidence type="ECO:0000256" key="2">
    <source>
        <dbReference type="ARBA" id="ARBA00022692"/>
    </source>
</evidence>
<sequence>MNQDSRAQGRGRIARIHRRLLVIETEKRIMQYQSYIEEGRDKDAETVFGLLIYSLERLYRVVEKPARATDDWDLVKQDLIELGRPQHQTSYKLMVTYFMKIEACCRFTLHCWTTVLFRSNVARTVESYY</sequence>
<comment type="subcellular location">
    <subcellularLocation>
        <location evidence="1">Mitochondrion membrane</location>
        <topology evidence="1">Multi-pass membrane protein</topology>
    </subcellularLocation>
</comment>
<dbReference type="InterPro" id="IPR013946">
    <property type="entry name" value="NCA2-like"/>
</dbReference>
<keyword evidence="5" id="KW-0472">Membrane</keyword>
<dbReference type="GO" id="GO:0005741">
    <property type="term" value="C:mitochondrial outer membrane"/>
    <property type="evidence" value="ECO:0007669"/>
    <property type="project" value="TreeGrafter"/>
</dbReference>
<accession>D7MST2</accession>
<evidence type="ECO:0000313" key="7">
    <source>
        <dbReference type="EMBL" id="EFH40048.1"/>
    </source>
</evidence>
<keyword evidence="4" id="KW-0496">Mitochondrion</keyword>
<dbReference type="HOGENOM" id="CLU_1951725_0_0_1"/>
<evidence type="ECO:0000256" key="5">
    <source>
        <dbReference type="ARBA" id="ARBA00023136"/>
    </source>
</evidence>
<dbReference type="eggNOG" id="ENOG502QQIS">
    <property type="taxonomic scope" value="Eukaryota"/>
</dbReference>
<evidence type="ECO:0000256" key="3">
    <source>
        <dbReference type="ARBA" id="ARBA00022989"/>
    </source>
</evidence>
<evidence type="ECO:0000256" key="1">
    <source>
        <dbReference type="ARBA" id="ARBA00004225"/>
    </source>
</evidence>
<dbReference type="EMBL" id="GL348953">
    <property type="protein sequence ID" value="EFH38820.1"/>
    <property type="molecule type" value="Genomic_DNA"/>
</dbReference>
<reference evidence="7" key="2">
    <citation type="submission" date="2010-06" db="EMBL/GenBank/DDBJ databases">
        <title>The basis of rapid genome size change in Arabidopsis.</title>
        <authorList>
            <person name="Bakker E."/>
            <person name="Bergelson J."/>
            <person name="Cheng J.F."/>
            <person name="Clark R.M."/>
            <person name="Fawcett J."/>
            <person name="Gaut B."/>
            <person name="Grigoriev I."/>
            <person name="Gundlach H."/>
            <person name="Guo Y."/>
            <person name="Haberer G."/>
            <person name="Hollister J."/>
            <person name="Hu T.T."/>
            <person name="Mayer K.F.X."/>
            <person name="Nasrallah J."/>
            <person name="Nordborg M."/>
            <person name="Otillar R."/>
            <person name="Pattyn P."/>
            <person name="Schmutz J."/>
            <person name="Spannagl M."/>
            <person name="van de Peer Y."/>
            <person name="Wang X."/>
            <person name="Weigel D."/>
            <person name="Yang L."/>
        </authorList>
    </citation>
    <scope>NUCLEOTIDE SEQUENCE</scope>
</reference>
<name>D7MST2_ARALL</name>
<proteinExistence type="predicted"/>